<evidence type="ECO:0000313" key="1">
    <source>
        <dbReference type="EMBL" id="JAS15139.1"/>
    </source>
</evidence>
<dbReference type="EMBL" id="GEDC01022159">
    <property type="protein sequence ID" value="JAS15139.1"/>
    <property type="molecule type" value="Transcribed_RNA"/>
</dbReference>
<accession>A0A1B6CNW5</accession>
<name>A0A1B6CNW5_9HEMI</name>
<dbReference type="PANTHER" id="PTHR34825:SF1">
    <property type="entry name" value="AAA-ATPASE-LIKE DOMAIN-CONTAINING PROTEIN"/>
    <property type="match status" value="1"/>
</dbReference>
<dbReference type="AlphaFoldDB" id="A0A1B6CNW5"/>
<protein>
    <submittedName>
        <fullName evidence="1">Uncharacterized protein</fullName>
    </submittedName>
</protein>
<feature type="non-terminal residue" evidence="1">
    <location>
        <position position="1"/>
    </location>
</feature>
<sequence length="220" mass="25364">LKYNMLDSYWAESADIEEFINMMTHAEIQTKVEPLLNNEDVVLSKMVRIGSNETIILNRVINQPHGYGTSYQVPLYFDLQLQFMFENGYLKITSMSPITVRIPNKEIGQHLADCIYNTGFFKRKFNFSMPKVRTINDAINWLEDPKSFVEFTKSIADLFAESTVQLPKNSVELHRALFTFMNRKGNFEHVIGQNNFIVGRNLDIIVIRADGVAVIIKALY</sequence>
<feature type="non-terminal residue" evidence="1">
    <location>
        <position position="220"/>
    </location>
</feature>
<reference evidence="1" key="1">
    <citation type="submission" date="2015-12" db="EMBL/GenBank/DDBJ databases">
        <title>De novo transcriptome assembly of four potential Pierce s Disease insect vectors from Arizona vineyards.</title>
        <authorList>
            <person name="Tassone E.E."/>
        </authorList>
    </citation>
    <scope>NUCLEOTIDE SEQUENCE</scope>
</reference>
<proteinExistence type="predicted"/>
<dbReference type="PANTHER" id="PTHR34825">
    <property type="entry name" value="CONSERVED PROTEIN, WITH A WEAK D-GALACTARATE DEHYDRATASE/ALTRONATE HYDROLASE DOMAIN"/>
    <property type="match status" value="1"/>
</dbReference>
<organism evidence="1">
    <name type="scientific">Clastoptera arizonana</name>
    <name type="common">Arizona spittle bug</name>
    <dbReference type="NCBI Taxonomy" id="38151"/>
    <lineage>
        <taxon>Eukaryota</taxon>
        <taxon>Metazoa</taxon>
        <taxon>Ecdysozoa</taxon>
        <taxon>Arthropoda</taxon>
        <taxon>Hexapoda</taxon>
        <taxon>Insecta</taxon>
        <taxon>Pterygota</taxon>
        <taxon>Neoptera</taxon>
        <taxon>Paraneoptera</taxon>
        <taxon>Hemiptera</taxon>
        <taxon>Auchenorrhyncha</taxon>
        <taxon>Cercopoidea</taxon>
        <taxon>Clastopteridae</taxon>
        <taxon>Clastoptera</taxon>
    </lineage>
</organism>
<gene>
    <name evidence="1" type="ORF">g.44618</name>
</gene>